<dbReference type="Proteomes" id="UP000265768">
    <property type="component" value="Unassembled WGS sequence"/>
</dbReference>
<dbReference type="OrthoDB" id="73775at2"/>
<dbReference type="PANTHER" id="PTHR43343">
    <property type="entry name" value="PEPTIDASE S12"/>
    <property type="match status" value="1"/>
</dbReference>
<evidence type="ECO:0000256" key="4">
    <source>
        <dbReference type="SAM" id="SignalP"/>
    </source>
</evidence>
<dbReference type="SUPFAM" id="SSF50494">
    <property type="entry name" value="Trypsin-like serine proteases"/>
    <property type="match status" value="1"/>
</dbReference>
<dbReference type="Gene3D" id="2.30.42.10">
    <property type="match status" value="1"/>
</dbReference>
<feature type="chain" id="PRO_5017318716" evidence="4">
    <location>
        <begin position="25"/>
        <end position="365"/>
    </location>
</feature>
<dbReference type="EMBL" id="QZEY01000005">
    <property type="protein sequence ID" value="RJL32197.1"/>
    <property type="molecule type" value="Genomic_DNA"/>
</dbReference>
<name>A0A3A4B2H7_9ACTN</name>
<keyword evidence="1" id="KW-0645">Protease</keyword>
<dbReference type="RefSeq" id="WP_119927515.1">
    <property type="nucleotide sequence ID" value="NZ_QZEY01000005.1"/>
</dbReference>
<evidence type="ECO:0000256" key="1">
    <source>
        <dbReference type="ARBA" id="ARBA00022670"/>
    </source>
</evidence>
<dbReference type="PROSITE" id="PS51257">
    <property type="entry name" value="PROKAR_LIPOPROTEIN"/>
    <property type="match status" value="1"/>
</dbReference>
<proteinExistence type="predicted"/>
<dbReference type="PANTHER" id="PTHR43343:SF3">
    <property type="entry name" value="PROTEASE DO-LIKE 8, CHLOROPLASTIC"/>
    <property type="match status" value="1"/>
</dbReference>
<dbReference type="SUPFAM" id="SSF50156">
    <property type="entry name" value="PDZ domain-like"/>
    <property type="match status" value="1"/>
</dbReference>
<reference evidence="6 7" key="1">
    <citation type="submission" date="2018-09" db="EMBL/GenBank/DDBJ databases">
        <title>YIM 75507 draft genome.</title>
        <authorList>
            <person name="Tang S."/>
            <person name="Feng Y."/>
        </authorList>
    </citation>
    <scope>NUCLEOTIDE SEQUENCE [LARGE SCALE GENOMIC DNA]</scope>
    <source>
        <strain evidence="6 7">YIM 75507</strain>
    </source>
</reference>
<comment type="caution">
    <text evidence="6">The sequence shown here is derived from an EMBL/GenBank/DDBJ whole genome shotgun (WGS) entry which is preliminary data.</text>
</comment>
<sequence>MKTRTLTGAGLAAAAVIAVSTACAGGGASPQAAAPVAARTTAPAAPAATQAPPGDAVALERAYEQVVRQVLPSVVQINTESGLGSGIVLDGQGHVVTNAHVVGDSRTFQVRLASGGRQFSARLVGTYPGGDLAVIRVEGASQLQPARFGDSGRLRVGQIVMAMGNPLGLSGSVTNGIVSALDRTVTEPGDRSGRQGATMTGMIQTSAPINPGNSGGALVNLSGEVVGMPTLAARDPELGEGAAPGIGFAIPSNTITEMARQLIQNGRVTDTNRAALNVRVVTVADRSGRPAGVSIAQVEPGGAAEKAGLRPGDVILAVNDKETPTTQELSEALAGLKPGDTARVQYSRNGQESTANVRLGELPGD</sequence>
<evidence type="ECO:0000256" key="3">
    <source>
        <dbReference type="SAM" id="MobiDB-lite"/>
    </source>
</evidence>
<feature type="region of interest" description="Disordered" evidence="3">
    <location>
        <begin position="346"/>
        <end position="365"/>
    </location>
</feature>
<dbReference type="PROSITE" id="PS50106">
    <property type="entry name" value="PDZ"/>
    <property type="match status" value="1"/>
</dbReference>
<feature type="compositionally biased region" description="Polar residues" evidence="3">
    <location>
        <begin position="346"/>
        <end position="356"/>
    </location>
</feature>
<dbReference type="AlphaFoldDB" id="A0A3A4B2H7"/>
<feature type="domain" description="PDZ" evidence="5">
    <location>
        <begin position="262"/>
        <end position="337"/>
    </location>
</feature>
<dbReference type="PRINTS" id="PR00834">
    <property type="entry name" value="PROTEASES2C"/>
</dbReference>
<dbReference type="Gene3D" id="2.40.10.120">
    <property type="match status" value="1"/>
</dbReference>
<dbReference type="Pfam" id="PF13365">
    <property type="entry name" value="Trypsin_2"/>
    <property type="match status" value="1"/>
</dbReference>
<dbReference type="GO" id="GO:0004252">
    <property type="term" value="F:serine-type endopeptidase activity"/>
    <property type="evidence" value="ECO:0007669"/>
    <property type="project" value="InterPro"/>
</dbReference>
<accession>A0A3A4B2H7</accession>
<dbReference type="InterPro" id="IPR036034">
    <property type="entry name" value="PDZ_sf"/>
</dbReference>
<evidence type="ECO:0000256" key="2">
    <source>
        <dbReference type="ARBA" id="ARBA00022801"/>
    </source>
</evidence>
<dbReference type="Pfam" id="PF13180">
    <property type="entry name" value="PDZ_2"/>
    <property type="match status" value="1"/>
</dbReference>
<dbReference type="GO" id="GO:0006508">
    <property type="term" value="P:proteolysis"/>
    <property type="evidence" value="ECO:0007669"/>
    <property type="project" value="UniProtKB-KW"/>
</dbReference>
<evidence type="ECO:0000313" key="7">
    <source>
        <dbReference type="Proteomes" id="UP000265768"/>
    </source>
</evidence>
<keyword evidence="4" id="KW-0732">Signal</keyword>
<dbReference type="InterPro" id="IPR009003">
    <property type="entry name" value="Peptidase_S1_PA"/>
</dbReference>
<evidence type="ECO:0000259" key="5">
    <source>
        <dbReference type="PROSITE" id="PS50106"/>
    </source>
</evidence>
<dbReference type="InterPro" id="IPR001940">
    <property type="entry name" value="Peptidase_S1C"/>
</dbReference>
<dbReference type="SMART" id="SM00228">
    <property type="entry name" value="PDZ"/>
    <property type="match status" value="1"/>
</dbReference>
<dbReference type="InterPro" id="IPR051201">
    <property type="entry name" value="Chloro_Bact_Ser_Proteases"/>
</dbReference>
<protein>
    <submittedName>
        <fullName evidence="6">PDZ domain-containing protein</fullName>
    </submittedName>
</protein>
<keyword evidence="2" id="KW-0378">Hydrolase</keyword>
<organism evidence="6 7">
    <name type="scientific">Bailinhaonella thermotolerans</name>
    <dbReference type="NCBI Taxonomy" id="1070861"/>
    <lineage>
        <taxon>Bacteria</taxon>
        <taxon>Bacillati</taxon>
        <taxon>Actinomycetota</taxon>
        <taxon>Actinomycetes</taxon>
        <taxon>Streptosporangiales</taxon>
        <taxon>Streptosporangiaceae</taxon>
        <taxon>Bailinhaonella</taxon>
    </lineage>
</organism>
<dbReference type="InterPro" id="IPR001478">
    <property type="entry name" value="PDZ"/>
</dbReference>
<evidence type="ECO:0000313" key="6">
    <source>
        <dbReference type="EMBL" id="RJL32197.1"/>
    </source>
</evidence>
<keyword evidence="7" id="KW-1185">Reference proteome</keyword>
<feature type="signal peptide" evidence="4">
    <location>
        <begin position="1"/>
        <end position="24"/>
    </location>
</feature>
<gene>
    <name evidence="6" type="ORF">D5H75_17520</name>
</gene>